<evidence type="ECO:0000313" key="2">
    <source>
        <dbReference type="EMBL" id="KAG0489312.1"/>
    </source>
</evidence>
<dbReference type="Proteomes" id="UP000636800">
    <property type="component" value="Chromosome 3"/>
</dbReference>
<sequence>MQQGSGGGLSSPFLSGVERGTGLSCGRRGRRGDIVSRVGSPHSREEGGDGPRMPSPRGPGRPEGSPKAEASSQWRFGRMRKPARIVKGLRLRKVPLSCWGFCPYPPTA</sequence>
<protein>
    <submittedName>
        <fullName evidence="2">Uncharacterized protein</fullName>
    </submittedName>
</protein>
<evidence type="ECO:0000256" key="1">
    <source>
        <dbReference type="SAM" id="MobiDB-lite"/>
    </source>
</evidence>
<proteinExistence type="predicted"/>
<gene>
    <name evidence="2" type="ORF">HPP92_008123</name>
</gene>
<keyword evidence="3" id="KW-1185">Reference proteome</keyword>
<organism evidence="2 3">
    <name type="scientific">Vanilla planifolia</name>
    <name type="common">Vanilla</name>
    <dbReference type="NCBI Taxonomy" id="51239"/>
    <lineage>
        <taxon>Eukaryota</taxon>
        <taxon>Viridiplantae</taxon>
        <taxon>Streptophyta</taxon>
        <taxon>Embryophyta</taxon>
        <taxon>Tracheophyta</taxon>
        <taxon>Spermatophyta</taxon>
        <taxon>Magnoliopsida</taxon>
        <taxon>Liliopsida</taxon>
        <taxon>Asparagales</taxon>
        <taxon>Orchidaceae</taxon>
        <taxon>Vanilloideae</taxon>
        <taxon>Vanilleae</taxon>
        <taxon>Vanilla</taxon>
    </lineage>
</organism>
<name>A0A835RNQ1_VANPL</name>
<dbReference type="AlphaFoldDB" id="A0A835RNQ1"/>
<reference evidence="2 3" key="1">
    <citation type="journal article" date="2020" name="Nat. Food">
        <title>A phased Vanilla planifolia genome enables genetic improvement of flavour and production.</title>
        <authorList>
            <person name="Hasing T."/>
            <person name="Tang H."/>
            <person name="Brym M."/>
            <person name="Khazi F."/>
            <person name="Huang T."/>
            <person name="Chambers A.H."/>
        </authorList>
    </citation>
    <scope>NUCLEOTIDE SEQUENCE [LARGE SCALE GENOMIC DNA]</scope>
    <source>
        <tissue evidence="2">Leaf</tissue>
    </source>
</reference>
<comment type="caution">
    <text evidence="2">The sequence shown here is derived from an EMBL/GenBank/DDBJ whole genome shotgun (WGS) entry which is preliminary data.</text>
</comment>
<dbReference type="EMBL" id="JADCNL010000003">
    <property type="protein sequence ID" value="KAG0489312.1"/>
    <property type="molecule type" value="Genomic_DNA"/>
</dbReference>
<feature type="region of interest" description="Disordered" evidence="1">
    <location>
        <begin position="1"/>
        <end position="81"/>
    </location>
</feature>
<accession>A0A835RNQ1</accession>
<evidence type="ECO:0000313" key="3">
    <source>
        <dbReference type="Proteomes" id="UP000636800"/>
    </source>
</evidence>
<dbReference type="OrthoDB" id="1723181at2759"/>